<keyword evidence="2" id="KW-1185">Reference proteome</keyword>
<evidence type="ECO:0000313" key="2">
    <source>
        <dbReference type="Proteomes" id="UP000188533"/>
    </source>
</evidence>
<dbReference type="EMBL" id="BDGU01000013">
    <property type="protein sequence ID" value="GAV99369.1"/>
    <property type="molecule type" value="Genomic_DNA"/>
</dbReference>
<gene>
    <name evidence="1" type="ORF">LENED_000822</name>
</gene>
<reference evidence="1 2" key="2">
    <citation type="submission" date="2017-02" db="EMBL/GenBank/DDBJ databases">
        <title>A genome survey and senescence transcriptome analysis in Lentinula edodes.</title>
        <authorList>
            <person name="Sakamoto Y."/>
            <person name="Nakade K."/>
            <person name="Sato S."/>
            <person name="Yoshida Y."/>
            <person name="Miyazaki K."/>
            <person name="Natsume S."/>
            <person name="Konno N."/>
        </authorList>
    </citation>
    <scope>NUCLEOTIDE SEQUENCE [LARGE SCALE GENOMIC DNA]</scope>
    <source>
        <strain evidence="1 2">NBRC 111202</strain>
    </source>
</reference>
<protein>
    <submittedName>
        <fullName evidence="1">Uncharacterized protein</fullName>
    </submittedName>
</protein>
<reference evidence="1 2" key="1">
    <citation type="submission" date="2016-08" db="EMBL/GenBank/DDBJ databases">
        <authorList>
            <consortium name="Lentinula edodes genome sequencing consortium"/>
            <person name="Sakamoto Y."/>
            <person name="Nakade K."/>
            <person name="Sato S."/>
            <person name="Yoshida Y."/>
            <person name="Miyazaki K."/>
            <person name="Natsume S."/>
            <person name="Konno N."/>
        </authorList>
    </citation>
    <scope>NUCLEOTIDE SEQUENCE [LARGE SCALE GENOMIC DNA]</scope>
    <source>
        <strain evidence="1 2">NBRC 111202</strain>
    </source>
</reference>
<accession>A0A1Q3DWR0</accession>
<dbReference type="Proteomes" id="UP000188533">
    <property type="component" value="Unassembled WGS sequence"/>
</dbReference>
<proteinExistence type="predicted"/>
<sequence>MPGNYLHSKICIEGISDSTSAGTDDNSTSIFLVMYSVGTYPSHMLLPLSLSLYQQLFVPLHCSQEALISPKKGRFSDKRTPLQAAAGVCGLW</sequence>
<organism evidence="1 2">
    <name type="scientific">Lentinula edodes</name>
    <name type="common">Shiitake mushroom</name>
    <name type="synonym">Lentinus edodes</name>
    <dbReference type="NCBI Taxonomy" id="5353"/>
    <lineage>
        <taxon>Eukaryota</taxon>
        <taxon>Fungi</taxon>
        <taxon>Dikarya</taxon>
        <taxon>Basidiomycota</taxon>
        <taxon>Agaricomycotina</taxon>
        <taxon>Agaricomycetes</taxon>
        <taxon>Agaricomycetidae</taxon>
        <taxon>Agaricales</taxon>
        <taxon>Marasmiineae</taxon>
        <taxon>Omphalotaceae</taxon>
        <taxon>Lentinula</taxon>
    </lineage>
</organism>
<name>A0A1Q3DWR0_LENED</name>
<comment type="caution">
    <text evidence="1">The sequence shown here is derived from an EMBL/GenBank/DDBJ whole genome shotgun (WGS) entry which is preliminary data.</text>
</comment>
<dbReference type="AlphaFoldDB" id="A0A1Q3DWR0"/>
<evidence type="ECO:0000313" key="1">
    <source>
        <dbReference type="EMBL" id="GAV99369.1"/>
    </source>
</evidence>